<dbReference type="Pfam" id="PF00196">
    <property type="entry name" value="GerE"/>
    <property type="match status" value="1"/>
</dbReference>
<dbReference type="InterPro" id="IPR000792">
    <property type="entry name" value="Tscrpt_reg_LuxR_C"/>
</dbReference>
<dbReference type="SUPFAM" id="SSF52172">
    <property type="entry name" value="CheY-like"/>
    <property type="match status" value="1"/>
</dbReference>
<dbReference type="CDD" id="cd17535">
    <property type="entry name" value="REC_NarL-like"/>
    <property type="match status" value="1"/>
</dbReference>
<dbReference type="PROSITE" id="PS50043">
    <property type="entry name" value="HTH_LUXR_2"/>
    <property type="match status" value="1"/>
</dbReference>
<dbReference type="PRINTS" id="PR00038">
    <property type="entry name" value="HTHLUXR"/>
</dbReference>
<dbReference type="PROSITE" id="PS00622">
    <property type="entry name" value="HTH_LUXR_1"/>
    <property type="match status" value="1"/>
</dbReference>
<dbReference type="InterPro" id="IPR058245">
    <property type="entry name" value="NreC/VraR/RcsB-like_REC"/>
</dbReference>
<geneLocation type="plasmid" evidence="5">
    <name>pRSPA02</name>
</geneLocation>
<evidence type="ECO:0000259" key="4">
    <source>
        <dbReference type="PROSITE" id="PS50110"/>
    </source>
</evidence>
<name>A4X071_CERS5</name>
<evidence type="ECO:0008006" key="6">
    <source>
        <dbReference type="Google" id="ProtNLM"/>
    </source>
</evidence>
<proteinExistence type="predicted"/>
<accession>A4X071</accession>
<dbReference type="PANTHER" id="PTHR45566">
    <property type="entry name" value="HTH-TYPE TRANSCRIPTIONAL REGULATOR YHJB-RELATED"/>
    <property type="match status" value="1"/>
</dbReference>
<dbReference type="GO" id="GO:0006355">
    <property type="term" value="P:regulation of DNA-templated transcription"/>
    <property type="evidence" value="ECO:0007669"/>
    <property type="project" value="InterPro"/>
</dbReference>
<dbReference type="HOGENOM" id="CLU_000445_90_8_5"/>
<evidence type="ECO:0000259" key="3">
    <source>
        <dbReference type="PROSITE" id="PS50043"/>
    </source>
</evidence>
<dbReference type="InterPro" id="IPR036388">
    <property type="entry name" value="WH-like_DNA-bd_sf"/>
</dbReference>
<dbReference type="CDD" id="cd06170">
    <property type="entry name" value="LuxR_C_like"/>
    <property type="match status" value="1"/>
</dbReference>
<dbReference type="InterPro" id="IPR001789">
    <property type="entry name" value="Sig_transdc_resp-reg_receiver"/>
</dbReference>
<keyword evidence="5" id="KW-0614">Plasmid</keyword>
<keyword evidence="1 2" id="KW-0597">Phosphoprotein</keyword>
<dbReference type="Gene3D" id="3.40.50.2300">
    <property type="match status" value="1"/>
</dbReference>
<dbReference type="PROSITE" id="PS50110">
    <property type="entry name" value="RESPONSE_REGULATORY"/>
    <property type="match status" value="1"/>
</dbReference>
<dbReference type="SMART" id="SM00421">
    <property type="entry name" value="HTH_LUXR"/>
    <property type="match status" value="1"/>
</dbReference>
<protein>
    <recommendedName>
        <fullName evidence="6">DNA-binding response regulator</fullName>
    </recommendedName>
</protein>
<reference evidence="5" key="1">
    <citation type="submission" date="2007-04" db="EMBL/GenBank/DDBJ databases">
        <title>Complete sequence of plasmid pRSPA02 of Rhodobacter sphaeroides ATCC 17025.</title>
        <authorList>
            <consortium name="US DOE Joint Genome Institute"/>
            <person name="Copeland A."/>
            <person name="Lucas S."/>
            <person name="Lapidus A."/>
            <person name="Barry K."/>
            <person name="Detter J.C."/>
            <person name="Glavina del Rio T."/>
            <person name="Hammon N."/>
            <person name="Israni S."/>
            <person name="Dalin E."/>
            <person name="Tice H."/>
            <person name="Pitluck S."/>
            <person name="Chertkov O."/>
            <person name="Brettin T."/>
            <person name="Bruce D."/>
            <person name="Han C."/>
            <person name="Schmutz J."/>
            <person name="Larimer F."/>
            <person name="Land M."/>
            <person name="Hauser L."/>
            <person name="Kyrpides N."/>
            <person name="Kim E."/>
            <person name="Richardson P."/>
            <person name="Mackenzie C."/>
            <person name="Choudhary M."/>
            <person name="Donohue T.J."/>
            <person name="Kaplan S."/>
        </authorList>
    </citation>
    <scope>NUCLEOTIDE SEQUENCE [LARGE SCALE GENOMIC DNA]</scope>
    <source>
        <strain evidence="5">ATCC 17025</strain>
        <plasmid evidence="5">pRSPA02</plasmid>
    </source>
</reference>
<dbReference type="SMART" id="SM00448">
    <property type="entry name" value="REC"/>
    <property type="match status" value="1"/>
</dbReference>
<dbReference type="InterPro" id="IPR011006">
    <property type="entry name" value="CheY-like_superfamily"/>
</dbReference>
<dbReference type="Pfam" id="PF00072">
    <property type="entry name" value="Response_reg"/>
    <property type="match status" value="1"/>
</dbReference>
<dbReference type="EMBL" id="CP000663">
    <property type="protein sequence ID" value="ABP73035.1"/>
    <property type="molecule type" value="Genomic_DNA"/>
</dbReference>
<dbReference type="KEGG" id="rsq:Rsph17025_4184"/>
<dbReference type="InterPro" id="IPR051015">
    <property type="entry name" value="EvgA-like"/>
</dbReference>
<feature type="domain" description="HTH luxR-type" evidence="3">
    <location>
        <begin position="140"/>
        <end position="205"/>
    </location>
</feature>
<dbReference type="BioCyc" id="RSPH349102:G1G8M-4319-MONOMER"/>
<dbReference type="Gene3D" id="1.10.10.10">
    <property type="entry name" value="Winged helix-like DNA-binding domain superfamily/Winged helix DNA-binding domain"/>
    <property type="match status" value="1"/>
</dbReference>
<evidence type="ECO:0000256" key="1">
    <source>
        <dbReference type="ARBA" id="ARBA00022553"/>
    </source>
</evidence>
<evidence type="ECO:0000256" key="2">
    <source>
        <dbReference type="PROSITE-ProRule" id="PRU00169"/>
    </source>
</evidence>
<dbReference type="AlphaFoldDB" id="A4X071"/>
<sequence>MQKKKIAIADDHILVREVIAMYLAAQMEAEVMQAGSIQELEDLLEKEGSFDIILLDLVMPGMKPGLEALTRILELNQNKPVMLISGNAPPGVIHEALHRGAAGYVEKSQSARSLVNAINFVLAGEIYVPMSLRLNSVRPSITDEKGLSPKELEVLRCLTNGLMNKEIAQTLGISEVTVKMHVRSICAKMNVKNRTQAAMIGSQFLMV</sequence>
<feature type="modified residue" description="4-aspartylphosphate" evidence="2">
    <location>
        <position position="56"/>
    </location>
</feature>
<dbReference type="PANTHER" id="PTHR45566:SF1">
    <property type="entry name" value="HTH-TYPE TRANSCRIPTIONAL REGULATOR YHJB-RELATED"/>
    <property type="match status" value="1"/>
</dbReference>
<feature type="domain" description="Response regulatory" evidence="4">
    <location>
        <begin position="5"/>
        <end position="122"/>
    </location>
</feature>
<gene>
    <name evidence="5" type="ordered locus">Rsph17025_4184</name>
</gene>
<organism evidence="5">
    <name type="scientific">Cereibacter sphaeroides (strain ATCC 17025 / ATH 2.4.3)</name>
    <name type="common">Rhodobacter sphaeroides</name>
    <dbReference type="NCBI Taxonomy" id="349102"/>
    <lineage>
        <taxon>Bacteria</taxon>
        <taxon>Pseudomonadati</taxon>
        <taxon>Pseudomonadota</taxon>
        <taxon>Alphaproteobacteria</taxon>
        <taxon>Rhodobacterales</taxon>
        <taxon>Paracoccaceae</taxon>
        <taxon>Cereibacter</taxon>
    </lineage>
</organism>
<evidence type="ECO:0000313" key="5">
    <source>
        <dbReference type="EMBL" id="ABP73035.1"/>
    </source>
</evidence>
<dbReference type="GO" id="GO:0000160">
    <property type="term" value="P:phosphorelay signal transduction system"/>
    <property type="evidence" value="ECO:0007669"/>
    <property type="project" value="InterPro"/>
</dbReference>